<evidence type="ECO:0000313" key="3">
    <source>
        <dbReference type="EMBL" id="KAG1326565.1"/>
    </source>
</evidence>
<evidence type="ECO:0000256" key="1">
    <source>
        <dbReference type="SAM" id="MobiDB-lite"/>
    </source>
</evidence>
<dbReference type="Proteomes" id="UP000797356">
    <property type="component" value="Chromosome 1"/>
</dbReference>
<evidence type="ECO:0000313" key="4">
    <source>
        <dbReference type="Proteomes" id="UP000797356"/>
    </source>
</evidence>
<sequence>MPPPSFMARHHRRPPSPPQPGIAAIPLPSSIDRIEGVTNPPPLLQLRCLPHVLHPALSRPGAAAILISSASCTLHCYHPSPDPDKKCTVLGFGANMITVAAVLVLGVNKRNATTTRNIRIGLLEKVLLYILPAFGACLSFYEMFLLMKSSLEGHNVEYHDWLFRCSQFVSWMTVLLVSQFRYWFHVFCNPILCCWWILKPVLEIPLLLTTFSSFEVITCLKESSSIFAEFMFGLFVIVVKAMHASKVEREFDSIEDPLLSHGSVERKDHIIDACSVCMVKVRALN</sequence>
<name>A0A8K0HU13_COCNU</name>
<keyword evidence="2" id="KW-1133">Transmembrane helix</keyword>
<gene>
    <name evidence="3" type="ORF">COCNU_01G004990</name>
</gene>
<proteinExistence type="predicted"/>
<reference evidence="3" key="1">
    <citation type="journal article" date="2017" name="Gigascience">
        <title>The genome draft of coconut (Cocos nucifera).</title>
        <authorList>
            <person name="Xiao Y."/>
            <person name="Xu P."/>
            <person name="Fan H."/>
            <person name="Baudouin L."/>
            <person name="Xia W."/>
            <person name="Bocs S."/>
            <person name="Xu J."/>
            <person name="Li Q."/>
            <person name="Guo A."/>
            <person name="Zhou L."/>
            <person name="Li J."/>
            <person name="Wu Y."/>
            <person name="Ma Z."/>
            <person name="Armero A."/>
            <person name="Issali A.E."/>
            <person name="Liu N."/>
            <person name="Peng M."/>
            <person name="Yang Y."/>
        </authorList>
    </citation>
    <scope>NUCLEOTIDE SEQUENCE</scope>
    <source>
        <tissue evidence="3">Spear leaf of Hainan Tall coconut</tissue>
    </source>
</reference>
<keyword evidence="4" id="KW-1185">Reference proteome</keyword>
<evidence type="ECO:0000256" key="2">
    <source>
        <dbReference type="SAM" id="Phobius"/>
    </source>
</evidence>
<keyword evidence="2" id="KW-0812">Transmembrane</keyword>
<accession>A0A8K0HU13</accession>
<dbReference type="OrthoDB" id="6500128at2759"/>
<dbReference type="EMBL" id="CM017872">
    <property type="protein sequence ID" value="KAG1326565.1"/>
    <property type="molecule type" value="Genomic_DNA"/>
</dbReference>
<feature type="region of interest" description="Disordered" evidence="1">
    <location>
        <begin position="1"/>
        <end position="21"/>
    </location>
</feature>
<organism evidence="3 4">
    <name type="scientific">Cocos nucifera</name>
    <name type="common">Coconut palm</name>
    <dbReference type="NCBI Taxonomy" id="13894"/>
    <lineage>
        <taxon>Eukaryota</taxon>
        <taxon>Viridiplantae</taxon>
        <taxon>Streptophyta</taxon>
        <taxon>Embryophyta</taxon>
        <taxon>Tracheophyta</taxon>
        <taxon>Spermatophyta</taxon>
        <taxon>Magnoliopsida</taxon>
        <taxon>Liliopsida</taxon>
        <taxon>Arecaceae</taxon>
        <taxon>Arecoideae</taxon>
        <taxon>Cocoseae</taxon>
        <taxon>Attaleinae</taxon>
        <taxon>Cocos</taxon>
    </lineage>
</organism>
<comment type="caution">
    <text evidence="3">The sequence shown here is derived from an EMBL/GenBank/DDBJ whole genome shotgun (WGS) entry which is preliminary data.</text>
</comment>
<feature type="transmembrane region" description="Helical" evidence="2">
    <location>
        <begin position="120"/>
        <end position="141"/>
    </location>
</feature>
<feature type="transmembrane region" description="Helical" evidence="2">
    <location>
        <begin position="89"/>
        <end position="108"/>
    </location>
</feature>
<dbReference type="AlphaFoldDB" id="A0A8K0HU13"/>
<reference evidence="3" key="2">
    <citation type="submission" date="2019-07" db="EMBL/GenBank/DDBJ databases">
        <authorList>
            <person name="Yang Y."/>
            <person name="Bocs S."/>
            <person name="Baudouin L."/>
        </authorList>
    </citation>
    <scope>NUCLEOTIDE SEQUENCE</scope>
    <source>
        <tissue evidence="3">Spear leaf of Hainan Tall coconut</tissue>
    </source>
</reference>
<protein>
    <submittedName>
        <fullName evidence="3">Uncharacterized protein</fullName>
    </submittedName>
</protein>
<keyword evidence="2" id="KW-0472">Membrane</keyword>